<dbReference type="InterPro" id="IPR026409">
    <property type="entry name" value="Firmicu_CTERM"/>
</dbReference>
<dbReference type="NCBIfam" id="TIGR04145">
    <property type="entry name" value="Firmicu_CTERM"/>
    <property type="match status" value="1"/>
</dbReference>
<keyword evidence="1" id="KW-1133">Transmembrane helix</keyword>
<gene>
    <name evidence="3" type="ORF">IV57_GL002104</name>
</gene>
<comment type="caution">
    <text evidence="3">The sequence shown here is derived from an EMBL/GenBank/DDBJ whole genome shotgun (WGS) entry which is preliminary data.</text>
</comment>
<evidence type="ECO:0000256" key="1">
    <source>
        <dbReference type="SAM" id="Phobius"/>
    </source>
</evidence>
<reference evidence="3 4" key="1">
    <citation type="journal article" date="2015" name="Genome Announc.">
        <title>Expanding the biotechnology potential of lactobacilli through comparative genomics of 213 strains and associated genera.</title>
        <authorList>
            <person name="Sun Z."/>
            <person name="Harris H.M."/>
            <person name="McCann A."/>
            <person name="Guo C."/>
            <person name="Argimon S."/>
            <person name="Zhang W."/>
            <person name="Yang X."/>
            <person name="Jeffery I.B."/>
            <person name="Cooney J.C."/>
            <person name="Kagawa T.F."/>
            <person name="Liu W."/>
            <person name="Song Y."/>
            <person name="Salvetti E."/>
            <person name="Wrobel A."/>
            <person name="Rasinkangas P."/>
            <person name="Parkhill J."/>
            <person name="Rea M.C."/>
            <person name="O'Sullivan O."/>
            <person name="Ritari J."/>
            <person name="Douillard F.P."/>
            <person name="Paul Ross R."/>
            <person name="Yang R."/>
            <person name="Briner A.E."/>
            <person name="Felis G.E."/>
            <person name="de Vos W.M."/>
            <person name="Barrangou R."/>
            <person name="Klaenhammer T.R."/>
            <person name="Caufield P.W."/>
            <person name="Cui Y."/>
            <person name="Zhang H."/>
            <person name="O'Toole P.W."/>
        </authorList>
    </citation>
    <scope>NUCLEOTIDE SEQUENCE [LARGE SCALE GENOMIC DNA]</scope>
    <source>
        <strain evidence="3 4">DSM 24716</strain>
    </source>
</reference>
<dbReference type="AlphaFoldDB" id="A0A0R2LDS8"/>
<organism evidence="3 4">
    <name type="scientific">Companilactobacillus kimchiensis</name>
    <dbReference type="NCBI Taxonomy" id="993692"/>
    <lineage>
        <taxon>Bacteria</taxon>
        <taxon>Bacillati</taxon>
        <taxon>Bacillota</taxon>
        <taxon>Bacilli</taxon>
        <taxon>Lactobacillales</taxon>
        <taxon>Lactobacillaceae</taxon>
        <taxon>Companilactobacillus</taxon>
    </lineage>
</organism>
<feature type="transmembrane region" description="Helical" evidence="1">
    <location>
        <begin position="196"/>
        <end position="214"/>
    </location>
</feature>
<dbReference type="OrthoDB" id="2067260at2"/>
<dbReference type="PATRIC" id="fig|993692.3.peg.2136"/>
<evidence type="ECO:0008006" key="5">
    <source>
        <dbReference type="Google" id="ProtNLM"/>
    </source>
</evidence>
<sequence>MRKIFFALLIVLGISSFSISTVVEAESTTNIKTANNIYHIKIDGKFSDWDDTHKTDIGYDWDKIIKQGVLLADDKNMYMYINMSKNNNGDAPLQENTYKFTIANKEYNVDFRSVAGMKNNETKNVRVDVWGPTYNGAVKSADAKVHRTIKNGHIHDILETRIPFAGIKAPVAASQDITMYATNLGPQKLKVTGGSTGPVVLAIIGFAIALFAVIKVPKMRKARKVINK</sequence>
<dbReference type="STRING" id="993692.IV57_GL002104"/>
<keyword evidence="1" id="KW-0812">Transmembrane</keyword>
<keyword evidence="4" id="KW-1185">Reference proteome</keyword>
<dbReference type="EMBL" id="JQCF01000005">
    <property type="protein sequence ID" value="KRO00088.1"/>
    <property type="molecule type" value="Genomic_DNA"/>
</dbReference>
<feature type="chain" id="PRO_5006419897" description="Firmicu-CTERM sorting domain-containing protein" evidence="2">
    <location>
        <begin position="26"/>
        <end position="228"/>
    </location>
</feature>
<dbReference type="Proteomes" id="UP000051006">
    <property type="component" value="Unassembled WGS sequence"/>
</dbReference>
<evidence type="ECO:0000256" key="2">
    <source>
        <dbReference type="SAM" id="SignalP"/>
    </source>
</evidence>
<keyword evidence="1" id="KW-0472">Membrane</keyword>
<name>A0A0R2LDS8_9LACO</name>
<accession>A0A0R2LDS8</accession>
<protein>
    <recommendedName>
        <fullName evidence="5">Firmicu-CTERM sorting domain-containing protein</fullName>
    </recommendedName>
</protein>
<evidence type="ECO:0000313" key="3">
    <source>
        <dbReference type="EMBL" id="KRO00088.1"/>
    </source>
</evidence>
<dbReference type="RefSeq" id="WP_057880243.1">
    <property type="nucleotide sequence ID" value="NZ_JQCF01000005.1"/>
</dbReference>
<feature type="signal peptide" evidence="2">
    <location>
        <begin position="1"/>
        <end position="25"/>
    </location>
</feature>
<evidence type="ECO:0000313" key="4">
    <source>
        <dbReference type="Proteomes" id="UP000051006"/>
    </source>
</evidence>
<keyword evidence="2" id="KW-0732">Signal</keyword>
<proteinExistence type="predicted"/>